<organism evidence="2 3">
    <name type="scientific">Streptomyces longispororuber</name>
    <dbReference type="NCBI Taxonomy" id="68230"/>
    <lineage>
        <taxon>Bacteria</taxon>
        <taxon>Bacillati</taxon>
        <taxon>Actinomycetota</taxon>
        <taxon>Actinomycetes</taxon>
        <taxon>Kitasatosporales</taxon>
        <taxon>Streptomycetaceae</taxon>
        <taxon>Streptomyces</taxon>
    </lineage>
</organism>
<accession>A0A919E0S4</accession>
<feature type="region of interest" description="Disordered" evidence="1">
    <location>
        <begin position="64"/>
        <end position="101"/>
    </location>
</feature>
<protein>
    <submittedName>
        <fullName evidence="2">Lipoprotein</fullName>
    </submittedName>
</protein>
<dbReference type="Proteomes" id="UP000608024">
    <property type="component" value="Unassembled WGS sequence"/>
</dbReference>
<sequence>MPLSALVLGKPHRRASLCPWIAWVHSSEPTSHRELTVHRRPTLLAAASLTAAAVLSLAACGGGDGGSKDSKGADTIEGAQTGGGTSATPSPEASADGVKRPRITLPKGVRNVFEGGQTGDATKDAVLADSERRINSLDEAVTVEAEDHPALKFYSAGDALMSAATYVKGFYDDDRSFVGTTRYYKRNVTLLKKDTAAVTYCMDSSKTYPMNRKTKKVDKSVPASDKDYAFFNTRLEKNDEGVWQTTSVTSIEAAKQCL</sequence>
<evidence type="ECO:0000313" key="3">
    <source>
        <dbReference type="Proteomes" id="UP000608024"/>
    </source>
</evidence>
<keyword evidence="3" id="KW-1185">Reference proteome</keyword>
<dbReference type="AlphaFoldDB" id="A0A919E0S4"/>
<reference evidence="2" key="1">
    <citation type="journal article" date="2014" name="Int. J. Syst. Evol. Microbiol.">
        <title>Complete genome sequence of Corynebacterium casei LMG S-19264T (=DSM 44701T), isolated from a smear-ripened cheese.</title>
        <authorList>
            <consortium name="US DOE Joint Genome Institute (JGI-PGF)"/>
            <person name="Walter F."/>
            <person name="Albersmeier A."/>
            <person name="Kalinowski J."/>
            <person name="Ruckert C."/>
        </authorList>
    </citation>
    <scope>NUCLEOTIDE SEQUENCE</scope>
    <source>
        <strain evidence="2">JCM 4784</strain>
    </source>
</reference>
<dbReference type="EMBL" id="BNBT01000237">
    <property type="protein sequence ID" value="GHE98416.1"/>
    <property type="molecule type" value="Genomic_DNA"/>
</dbReference>
<name>A0A919E0S4_9ACTN</name>
<reference evidence="2" key="2">
    <citation type="submission" date="2020-09" db="EMBL/GenBank/DDBJ databases">
        <authorList>
            <person name="Sun Q."/>
            <person name="Ohkuma M."/>
        </authorList>
    </citation>
    <scope>NUCLEOTIDE SEQUENCE</scope>
    <source>
        <strain evidence="2">JCM 4784</strain>
    </source>
</reference>
<keyword evidence="2" id="KW-0449">Lipoprotein</keyword>
<comment type="caution">
    <text evidence="2">The sequence shown here is derived from an EMBL/GenBank/DDBJ whole genome shotgun (WGS) entry which is preliminary data.</text>
</comment>
<gene>
    <name evidence="2" type="ORF">GCM10018785_73110</name>
</gene>
<evidence type="ECO:0000256" key="1">
    <source>
        <dbReference type="SAM" id="MobiDB-lite"/>
    </source>
</evidence>
<proteinExistence type="predicted"/>
<evidence type="ECO:0000313" key="2">
    <source>
        <dbReference type="EMBL" id="GHE98416.1"/>
    </source>
</evidence>